<dbReference type="EnsemblPlants" id="OGLUM10G01770.1">
    <property type="protein sequence ID" value="OGLUM10G01770.1"/>
    <property type="gene ID" value="OGLUM10G01770"/>
</dbReference>
<evidence type="ECO:0000313" key="1">
    <source>
        <dbReference type="EnsemblPlants" id="OGLUM10G01770.1"/>
    </source>
</evidence>
<accession>A0A0E0B7M1</accession>
<dbReference type="HOGENOM" id="CLU_1542449_0_0_1"/>
<dbReference type="AlphaFoldDB" id="A0A0E0B7M1"/>
<dbReference type="eggNOG" id="ENOG502R5SE">
    <property type="taxonomic scope" value="Eukaryota"/>
</dbReference>
<reference evidence="1" key="2">
    <citation type="submission" date="2018-05" db="EMBL/GenBank/DDBJ databases">
        <title>OgluRS3 (Oryza glumaepatula Reference Sequence Version 3).</title>
        <authorList>
            <person name="Zhang J."/>
            <person name="Kudrna D."/>
            <person name="Lee S."/>
            <person name="Talag J."/>
            <person name="Welchert J."/>
            <person name="Wing R.A."/>
        </authorList>
    </citation>
    <scope>NUCLEOTIDE SEQUENCE [LARGE SCALE GENOMIC DNA]</scope>
</reference>
<proteinExistence type="predicted"/>
<protein>
    <submittedName>
        <fullName evidence="1">Uncharacterized protein</fullName>
    </submittedName>
</protein>
<sequence length="174" mass="19046">MVISMRPHSQINAGGIATCRCRVSCEACNGFSQRNSMKGRTALRWRVGNPAPAASANVGGPSNKEVLNDELLKEALNDELLNLKVPAGLVVPSSINNCAKTTWWPRYMASASPFSCISIPELVMYRPSASSTTVDTRRISCCSLSSCFSEISWLEYLLRRKEMNRLTSSPVLGE</sequence>
<dbReference type="Proteomes" id="UP000026961">
    <property type="component" value="Chromosome 10"/>
</dbReference>
<reference evidence="1" key="1">
    <citation type="submission" date="2015-04" db="UniProtKB">
        <authorList>
            <consortium name="EnsemblPlants"/>
        </authorList>
    </citation>
    <scope>IDENTIFICATION</scope>
</reference>
<evidence type="ECO:0000313" key="2">
    <source>
        <dbReference type="Proteomes" id="UP000026961"/>
    </source>
</evidence>
<dbReference type="Gramene" id="OGLUM10G01770.1">
    <property type="protein sequence ID" value="OGLUM10G01770.1"/>
    <property type="gene ID" value="OGLUM10G01770"/>
</dbReference>
<organism evidence="1">
    <name type="scientific">Oryza glumipatula</name>
    <dbReference type="NCBI Taxonomy" id="40148"/>
    <lineage>
        <taxon>Eukaryota</taxon>
        <taxon>Viridiplantae</taxon>
        <taxon>Streptophyta</taxon>
        <taxon>Embryophyta</taxon>
        <taxon>Tracheophyta</taxon>
        <taxon>Spermatophyta</taxon>
        <taxon>Magnoliopsida</taxon>
        <taxon>Liliopsida</taxon>
        <taxon>Poales</taxon>
        <taxon>Poaceae</taxon>
        <taxon>BOP clade</taxon>
        <taxon>Oryzoideae</taxon>
        <taxon>Oryzeae</taxon>
        <taxon>Oryzinae</taxon>
        <taxon>Oryza</taxon>
    </lineage>
</organism>
<keyword evidence="2" id="KW-1185">Reference proteome</keyword>
<name>A0A0E0B7M1_9ORYZ</name>